<comment type="caution">
    <text evidence="1">The sequence shown here is derived from an EMBL/GenBank/DDBJ whole genome shotgun (WGS) entry which is preliminary data.</text>
</comment>
<accession>A0ABV6AD21</accession>
<proteinExistence type="predicted"/>
<dbReference type="Proteomes" id="UP001589692">
    <property type="component" value="Unassembled WGS sequence"/>
</dbReference>
<keyword evidence="2" id="KW-1185">Reference proteome</keyword>
<reference evidence="1 2" key="1">
    <citation type="submission" date="2024-09" db="EMBL/GenBank/DDBJ databases">
        <authorList>
            <person name="Sun Q."/>
            <person name="Mori K."/>
        </authorList>
    </citation>
    <scope>NUCLEOTIDE SEQUENCE [LARGE SCALE GENOMIC DNA]</scope>
    <source>
        <strain evidence="1 2">TBRC 4938</strain>
    </source>
</reference>
<evidence type="ECO:0000313" key="1">
    <source>
        <dbReference type="EMBL" id="MFB9948528.1"/>
    </source>
</evidence>
<evidence type="ECO:0000313" key="2">
    <source>
        <dbReference type="Proteomes" id="UP001589692"/>
    </source>
</evidence>
<protein>
    <submittedName>
        <fullName evidence="1">Uncharacterized protein</fullName>
    </submittedName>
</protein>
<gene>
    <name evidence="1" type="ORF">ACFFP0_06685</name>
</gene>
<sequence>MTGIFFRDGKEDVDWRAIAHGRTGFGLESHWGNRPLGHIDITNYDAANGVTNVLHFATWKPNRKLRIEGRSAGRAMALAFRDCVRTNLNCRRIVFRENHLEYAEIGYPSFFRSLGAVPRLNDRHPNRAAWHWDWSGDPVEGDEWLGRSDLPQ</sequence>
<dbReference type="EMBL" id="JBHMAA010000008">
    <property type="protein sequence ID" value="MFB9948528.1"/>
    <property type="molecule type" value="Genomic_DNA"/>
</dbReference>
<name>A0ABV6AD21_9HYPH</name>
<dbReference type="RefSeq" id="WP_377257895.1">
    <property type="nucleotide sequence ID" value="NZ_JBHMAA010000008.1"/>
</dbReference>
<organism evidence="1 2">
    <name type="scientific">Rhizobium puerariae</name>
    <dbReference type="NCBI Taxonomy" id="1585791"/>
    <lineage>
        <taxon>Bacteria</taxon>
        <taxon>Pseudomonadati</taxon>
        <taxon>Pseudomonadota</taxon>
        <taxon>Alphaproteobacteria</taxon>
        <taxon>Hyphomicrobiales</taxon>
        <taxon>Rhizobiaceae</taxon>
        <taxon>Rhizobium/Agrobacterium group</taxon>
        <taxon>Rhizobium</taxon>
    </lineage>
</organism>